<evidence type="ECO:0000256" key="3">
    <source>
        <dbReference type="ARBA" id="ARBA00022723"/>
    </source>
</evidence>
<gene>
    <name evidence="9" type="ORF">B0A50_00017</name>
</gene>
<evidence type="ECO:0000256" key="7">
    <source>
        <dbReference type="RuleBase" id="RU003435"/>
    </source>
</evidence>
<dbReference type="GO" id="GO:0004222">
    <property type="term" value="F:metalloendopeptidase activity"/>
    <property type="evidence" value="ECO:0007669"/>
    <property type="project" value="InterPro"/>
</dbReference>
<keyword evidence="3 7" id="KW-0479">Metal-binding</keyword>
<comment type="similarity">
    <text evidence="1 7">Belongs to the peptidase M3 family.</text>
</comment>
<evidence type="ECO:0000313" key="9">
    <source>
        <dbReference type="EMBL" id="TKA34037.1"/>
    </source>
</evidence>
<dbReference type="Gene3D" id="1.20.1050.40">
    <property type="entry name" value="Endopeptidase. Chain P, domain 1"/>
    <property type="match status" value="1"/>
</dbReference>
<dbReference type="GO" id="GO:0046872">
    <property type="term" value="F:metal ion binding"/>
    <property type="evidence" value="ECO:0007669"/>
    <property type="project" value="UniProtKB-UniRule"/>
</dbReference>
<dbReference type="InterPro" id="IPR001567">
    <property type="entry name" value="Pept_M3A_M3B_dom"/>
</dbReference>
<comment type="cofactor">
    <cofactor evidence="7">
        <name>Zn(2+)</name>
        <dbReference type="ChEBI" id="CHEBI:29105"/>
    </cofactor>
    <text evidence="7">Binds 1 zinc ion.</text>
</comment>
<keyword evidence="2 7" id="KW-0645">Protease</keyword>
<dbReference type="PANTHER" id="PTHR11804">
    <property type="entry name" value="PROTEASE M3 THIMET OLIGOPEPTIDASE-RELATED"/>
    <property type="match status" value="1"/>
</dbReference>
<feature type="domain" description="Peptidase M3A/M3B catalytic" evidence="8">
    <location>
        <begin position="214"/>
        <end position="675"/>
    </location>
</feature>
<protein>
    <recommendedName>
        <fullName evidence="8">Peptidase M3A/M3B catalytic domain-containing protein</fullName>
    </recommendedName>
</protein>
<evidence type="ECO:0000256" key="1">
    <source>
        <dbReference type="ARBA" id="ARBA00006040"/>
    </source>
</evidence>
<proteinExistence type="inferred from homology"/>
<keyword evidence="6 7" id="KW-0482">Metalloprotease</keyword>
<dbReference type="SUPFAM" id="SSF55486">
    <property type="entry name" value="Metalloproteases ('zincins'), catalytic domain"/>
    <property type="match status" value="1"/>
</dbReference>
<dbReference type="Pfam" id="PF01432">
    <property type="entry name" value="Peptidase_M3"/>
    <property type="match status" value="1"/>
</dbReference>
<dbReference type="Gene3D" id="1.10.1370.40">
    <property type="match status" value="1"/>
</dbReference>
<comment type="caution">
    <text evidence="9">The sequence shown here is derived from an EMBL/GenBank/DDBJ whole genome shotgun (WGS) entry which is preliminary data.</text>
</comment>
<name>A0A4U0UFD9_9PEZI</name>
<organism evidence="9 10">
    <name type="scientific">Salinomyces thailandicus</name>
    <dbReference type="NCBI Taxonomy" id="706561"/>
    <lineage>
        <taxon>Eukaryota</taxon>
        <taxon>Fungi</taxon>
        <taxon>Dikarya</taxon>
        <taxon>Ascomycota</taxon>
        <taxon>Pezizomycotina</taxon>
        <taxon>Dothideomycetes</taxon>
        <taxon>Dothideomycetidae</taxon>
        <taxon>Mycosphaerellales</taxon>
        <taxon>Teratosphaeriaceae</taxon>
        <taxon>Salinomyces</taxon>
    </lineage>
</organism>
<dbReference type="InterPro" id="IPR045090">
    <property type="entry name" value="Pept_M3A_M3B"/>
</dbReference>
<keyword evidence="4 7" id="KW-0378">Hydrolase</keyword>
<dbReference type="Gene3D" id="1.10.1370.10">
    <property type="entry name" value="Neurolysin, domain 3"/>
    <property type="match status" value="1"/>
</dbReference>
<dbReference type="Proteomes" id="UP000308549">
    <property type="component" value="Unassembled WGS sequence"/>
</dbReference>
<dbReference type="InterPro" id="IPR024077">
    <property type="entry name" value="Neurolysin/TOP_dom2"/>
</dbReference>
<evidence type="ECO:0000256" key="4">
    <source>
        <dbReference type="ARBA" id="ARBA00022801"/>
    </source>
</evidence>
<sequence>MTFGVPPVQPIVFNTTAETLLLETRSLLAKGKRSHDELVATTTPGTATFANTLLPLAQRENARLSERQLIEFYACVYHDERMRKAASEAKNLFARFEAETAQRGDLFSLVAAVRDKQESLNGERQKLLNKVLSESEPTLSVTSEEKTARLTQLDAMLSRIKQEYLETCSQDVCVFFTEDELAGVDQHSIAELERADDGRLRLSFQGMRWWQVLRTATREETRRRIYTSRASMSSGNVGLLEEAIGLREEKALLLGFTHYAEMTMRENMEKSPQKIKIFLDDLLEKMTPLRDAVASSWRQMKRDDLSRSGERDDGKFYEWDRHYYSRKLVEQDCDIDTDTVSIYFELSNTIKRMLKIFEQVFGMRFVHVNDQSTNALPPGYNAETLVWHPDVWLFAVWNDTGDEHEQRAFLGYFYMDLFTRPGKRPGFCDLPVRPGFVDKDGIREVVVIFHELGHGIHDLVGQTEFSRFHGASTAADFNEAPSQMLEQWCWHPSTLKLLSQRYSSPDISDKDGNNEELGNANDQRQLPDDLIEKLIRSRKIKDALKTLAILSVSRFHLAISTTGSRKEAKRLDTTKLFHAITKETLGVDTSQDLCPAQACMAENFTVKGMYIYLITQVYAVDMFASAFQVDPMSREQGLRYRRTVIGKGSSEDEMKMLVEFLGRAPERRAFYKGLGLFDKP</sequence>
<keyword evidence="5 7" id="KW-0862">Zinc</keyword>
<dbReference type="EMBL" id="NAJL01000001">
    <property type="protein sequence ID" value="TKA34037.1"/>
    <property type="molecule type" value="Genomic_DNA"/>
</dbReference>
<dbReference type="InterPro" id="IPR024080">
    <property type="entry name" value="Neurolysin/TOP_N"/>
</dbReference>
<keyword evidence="10" id="KW-1185">Reference proteome</keyword>
<evidence type="ECO:0000313" key="10">
    <source>
        <dbReference type="Proteomes" id="UP000308549"/>
    </source>
</evidence>
<accession>A0A4U0UFD9</accession>
<dbReference type="AlphaFoldDB" id="A0A4U0UFD9"/>
<dbReference type="GO" id="GO:0006518">
    <property type="term" value="P:peptide metabolic process"/>
    <property type="evidence" value="ECO:0007669"/>
    <property type="project" value="TreeGrafter"/>
</dbReference>
<evidence type="ECO:0000256" key="2">
    <source>
        <dbReference type="ARBA" id="ARBA00022670"/>
    </source>
</evidence>
<evidence type="ECO:0000256" key="5">
    <source>
        <dbReference type="ARBA" id="ARBA00022833"/>
    </source>
</evidence>
<dbReference type="OrthoDB" id="534666at2759"/>
<dbReference type="CDD" id="cd06455">
    <property type="entry name" value="M3A_TOP"/>
    <property type="match status" value="1"/>
</dbReference>
<dbReference type="PANTHER" id="PTHR11804:SF84">
    <property type="entry name" value="SACCHAROLYSIN"/>
    <property type="match status" value="1"/>
</dbReference>
<reference evidence="9 10" key="1">
    <citation type="submission" date="2017-03" db="EMBL/GenBank/DDBJ databases">
        <title>Genomes of endolithic fungi from Antarctica.</title>
        <authorList>
            <person name="Coleine C."/>
            <person name="Masonjones S."/>
            <person name="Stajich J.E."/>
        </authorList>
    </citation>
    <scope>NUCLEOTIDE SEQUENCE [LARGE SCALE GENOMIC DNA]</scope>
    <source>
        <strain evidence="9 10">CCFEE 6315</strain>
    </source>
</reference>
<dbReference type="GO" id="GO:0005758">
    <property type="term" value="C:mitochondrial intermembrane space"/>
    <property type="evidence" value="ECO:0007669"/>
    <property type="project" value="TreeGrafter"/>
</dbReference>
<evidence type="ECO:0000256" key="6">
    <source>
        <dbReference type="ARBA" id="ARBA00023049"/>
    </source>
</evidence>
<evidence type="ECO:0000259" key="8">
    <source>
        <dbReference type="Pfam" id="PF01432"/>
    </source>
</evidence>
<dbReference type="GO" id="GO:0006508">
    <property type="term" value="P:proteolysis"/>
    <property type="evidence" value="ECO:0007669"/>
    <property type="project" value="UniProtKB-KW"/>
</dbReference>